<dbReference type="InParanoid" id="U5DJT3"/>
<protein>
    <recommendedName>
        <fullName evidence="4">DUF2996 domain-containing protein</fullName>
    </recommendedName>
</protein>
<name>U5DJT3_9CHRO</name>
<dbReference type="OrthoDB" id="465001at2"/>
<dbReference type="RefSeq" id="WP_022609164.1">
    <property type="nucleotide sequence ID" value="NZ_ASSJ01000083.1"/>
</dbReference>
<evidence type="ECO:0008006" key="4">
    <source>
        <dbReference type="Google" id="ProtNLM"/>
    </source>
</evidence>
<dbReference type="PANTHER" id="PTHR36341:SF3">
    <property type="entry name" value="DUF2996 FAMILY PROTEIN"/>
    <property type="match status" value="1"/>
</dbReference>
<reference evidence="2 3" key="1">
    <citation type="submission" date="2013-05" db="EMBL/GenBank/DDBJ databases">
        <title>Draft genome sequence of Rubidibacter lacunae KORDI 51-2.</title>
        <authorList>
            <person name="Choi D.H."/>
            <person name="Noh J.H."/>
            <person name="Kwon K.-K."/>
            <person name="Lee J.-H."/>
            <person name="Ryu J.-Y."/>
        </authorList>
    </citation>
    <scope>NUCLEOTIDE SEQUENCE [LARGE SCALE GENOMIC DNA]</scope>
    <source>
        <strain evidence="2 3">KORDI 51-2</strain>
    </source>
</reference>
<evidence type="ECO:0000313" key="3">
    <source>
        <dbReference type="Proteomes" id="UP000016960"/>
    </source>
</evidence>
<evidence type="ECO:0000256" key="1">
    <source>
        <dbReference type="SAM" id="MobiDB-lite"/>
    </source>
</evidence>
<organism evidence="2 3">
    <name type="scientific">Rubidibacter lacunae KORDI 51-2</name>
    <dbReference type="NCBI Taxonomy" id="582515"/>
    <lineage>
        <taxon>Bacteria</taxon>
        <taxon>Bacillati</taxon>
        <taxon>Cyanobacteriota</taxon>
        <taxon>Cyanophyceae</taxon>
        <taxon>Oscillatoriophycideae</taxon>
        <taxon>Chroococcales</taxon>
        <taxon>Aphanothecaceae</taxon>
        <taxon>Rubidibacter</taxon>
    </lineage>
</organism>
<dbReference type="EMBL" id="ASSJ01000083">
    <property type="protein sequence ID" value="ERN39945.1"/>
    <property type="molecule type" value="Genomic_DNA"/>
</dbReference>
<proteinExistence type="predicted"/>
<accession>U5DJT3</accession>
<feature type="region of interest" description="Disordered" evidence="1">
    <location>
        <begin position="1"/>
        <end position="25"/>
    </location>
</feature>
<gene>
    <name evidence="2" type="ORF">KR51_00035450</name>
</gene>
<evidence type="ECO:0000313" key="2">
    <source>
        <dbReference type="EMBL" id="ERN39945.1"/>
    </source>
</evidence>
<sequence>MAEEAKQPTAKAAKKEKPPAIENKPLPEFAAEHLIPALRDAFRAEGIENVDLEFVEGVLPFDGADPEEDRCQYLLGNWNGGDRRFGLYFLDSNLVGNKIFTHASGGTQPSEIESFMIDERKVTLGLLVLYVMQRLNGQKWLSPN</sequence>
<keyword evidence="3" id="KW-1185">Reference proteome</keyword>
<dbReference type="STRING" id="582515.KR51_00035450"/>
<dbReference type="PATRIC" id="fig|582515.4.peg.3980"/>
<comment type="caution">
    <text evidence="2">The sequence shown here is derived from an EMBL/GenBank/DDBJ whole genome shotgun (WGS) entry which is preliminary data.</text>
</comment>
<dbReference type="AlphaFoldDB" id="U5DJT3"/>
<dbReference type="InterPro" id="IPR021374">
    <property type="entry name" value="DUF2996"/>
</dbReference>
<dbReference type="eggNOG" id="ENOG5031HP9">
    <property type="taxonomic scope" value="Bacteria"/>
</dbReference>
<dbReference type="PANTHER" id="PTHR36341">
    <property type="entry name" value="DUF2996 FAMILY PROTEIN"/>
    <property type="match status" value="1"/>
</dbReference>
<dbReference type="Proteomes" id="UP000016960">
    <property type="component" value="Unassembled WGS sequence"/>
</dbReference>
<dbReference type="Pfam" id="PF11210">
    <property type="entry name" value="DUF2996"/>
    <property type="match status" value="1"/>
</dbReference>